<evidence type="ECO:0000256" key="2">
    <source>
        <dbReference type="SAM" id="Phobius"/>
    </source>
</evidence>
<keyword evidence="2" id="KW-0812">Transmembrane</keyword>
<sequence length="143" mass="15808">MPASPFFWPMAPATTSGAQRRRRHRAKRVGRKNSVSAPPASRPFILGGHLRRRGSTPLFGRAFKGWDRNPLSSFLFFFTPILGLCVRVGAVAGIANGDRKTTRDSTHKRPQRKGKRSTSLTAQTPSTRPTGDKKRQRRATGVA</sequence>
<evidence type="ECO:0000313" key="4">
    <source>
        <dbReference type="Proteomes" id="UP000201566"/>
    </source>
</evidence>
<dbReference type="RefSeq" id="YP_008318730.2">
    <property type="nucleotide sequence ID" value="NC_021858.1"/>
</dbReference>
<accession>S4VVE9</accession>
<reference evidence="3 4" key="1">
    <citation type="journal article" date="2013" name="Science">
        <title>Pandoraviruses: amoeba viruses with genomes up to 2.5 Mb reaching that of parasitic eukaryotes.</title>
        <authorList>
            <person name="Philippe N."/>
            <person name="Legendre M."/>
            <person name="Doutre G."/>
            <person name="Coute Y."/>
            <person name="Poirot O."/>
            <person name="Lescot M."/>
            <person name="Arslan D."/>
            <person name="Seltzer V."/>
            <person name="Bertaux L."/>
            <person name="Bruley C."/>
            <person name="Garin J."/>
            <person name="Claverie J.M."/>
            <person name="Abergel C."/>
        </authorList>
    </citation>
    <scope>NUCLEOTIDE SEQUENCE [LARGE SCALE GENOMIC DNA]</scope>
    <source>
        <strain evidence="3">Melbourne</strain>
    </source>
</reference>
<proteinExistence type="predicted"/>
<keyword evidence="2" id="KW-0472">Membrane</keyword>
<dbReference type="EMBL" id="KC977570">
    <property type="protein sequence ID" value="AGO82061.2"/>
    <property type="molecule type" value="Genomic_DNA"/>
</dbReference>
<feature type="region of interest" description="Disordered" evidence="1">
    <location>
        <begin position="93"/>
        <end position="143"/>
    </location>
</feature>
<feature type="transmembrane region" description="Helical" evidence="2">
    <location>
        <begin position="74"/>
        <end position="95"/>
    </location>
</feature>
<gene>
    <name evidence="3" type="ORF">pdul_cds_139</name>
</gene>
<name>S4VVE9_9VIRU</name>
<dbReference type="GeneID" id="16511900"/>
<feature type="compositionally biased region" description="Basic and acidic residues" evidence="1">
    <location>
        <begin position="97"/>
        <end position="107"/>
    </location>
</feature>
<keyword evidence="2" id="KW-1133">Transmembrane helix</keyword>
<organism evidence="3 4">
    <name type="scientific">Pandoravirus dulcis</name>
    <dbReference type="NCBI Taxonomy" id="1349409"/>
    <lineage>
        <taxon>Viruses</taxon>
        <taxon>Pandoravirus</taxon>
    </lineage>
</organism>
<evidence type="ECO:0000313" key="3">
    <source>
        <dbReference type="EMBL" id="AGO82061.2"/>
    </source>
</evidence>
<protein>
    <submittedName>
        <fullName evidence="3">Uncharacterized protein</fullName>
    </submittedName>
</protein>
<feature type="region of interest" description="Disordered" evidence="1">
    <location>
        <begin position="11"/>
        <end position="49"/>
    </location>
</feature>
<dbReference type="Proteomes" id="UP000201566">
    <property type="component" value="Segment"/>
</dbReference>
<feature type="compositionally biased region" description="Basic residues" evidence="1">
    <location>
        <begin position="134"/>
        <end position="143"/>
    </location>
</feature>
<feature type="compositionally biased region" description="Polar residues" evidence="1">
    <location>
        <begin position="117"/>
        <end position="129"/>
    </location>
</feature>
<feature type="compositionally biased region" description="Basic residues" evidence="1">
    <location>
        <begin position="19"/>
        <end position="31"/>
    </location>
</feature>
<dbReference type="KEGG" id="vg:16511900"/>
<evidence type="ECO:0000256" key="1">
    <source>
        <dbReference type="SAM" id="MobiDB-lite"/>
    </source>
</evidence>